<organism evidence="3 4">
    <name type="scientific">Moorena producens PAL-8-15-08-1</name>
    <dbReference type="NCBI Taxonomy" id="1458985"/>
    <lineage>
        <taxon>Bacteria</taxon>
        <taxon>Bacillati</taxon>
        <taxon>Cyanobacteriota</taxon>
        <taxon>Cyanophyceae</taxon>
        <taxon>Coleofasciculales</taxon>
        <taxon>Coleofasciculaceae</taxon>
        <taxon>Moorena</taxon>
    </lineage>
</organism>
<dbReference type="InterPro" id="IPR048378">
    <property type="entry name" value="BFA1-like_C"/>
</dbReference>
<gene>
    <name evidence="3" type="ORF">BJP34_25575</name>
</gene>
<evidence type="ECO:0000259" key="1">
    <source>
        <dbReference type="Pfam" id="PF12204"/>
    </source>
</evidence>
<dbReference type="KEGG" id="mpro:BJP34_25575"/>
<dbReference type="Pfam" id="PF21053">
    <property type="entry name" value="BFA1_C"/>
    <property type="match status" value="1"/>
</dbReference>
<dbReference type="EMBL" id="CP017599">
    <property type="protein sequence ID" value="AOX02362.1"/>
    <property type="molecule type" value="Genomic_DNA"/>
</dbReference>
<dbReference type="Gene3D" id="2.40.128.20">
    <property type="match status" value="2"/>
</dbReference>
<protein>
    <submittedName>
        <fullName evidence="3">Uncharacterized protein</fullName>
    </submittedName>
</protein>
<reference evidence="4" key="1">
    <citation type="submission" date="2016-10" db="EMBL/GenBank/DDBJ databases">
        <title>Comparative genomics uncovers the prolific and rare metabolic potential of the cyanobacterial genus Moorea.</title>
        <authorList>
            <person name="Leao T."/>
            <person name="Castelao G."/>
            <person name="Korobeynikov A."/>
            <person name="Monroe E.A."/>
            <person name="Podell S."/>
            <person name="Glukhov E."/>
            <person name="Allen E."/>
            <person name="Gerwick W.H."/>
            <person name="Gerwick L."/>
        </authorList>
    </citation>
    <scope>NUCLEOTIDE SEQUENCE [LARGE SCALE GENOMIC DNA]</scope>
    <source>
        <strain evidence="4">PAL-8-15-08-1</strain>
    </source>
</reference>
<feature type="domain" description="Biogenesis factor required for ATP synthase 1-like C-terminal" evidence="2">
    <location>
        <begin position="202"/>
        <end position="255"/>
    </location>
</feature>
<evidence type="ECO:0000313" key="4">
    <source>
        <dbReference type="Proteomes" id="UP000177870"/>
    </source>
</evidence>
<name>A0A1D8TXJ2_9CYAN</name>
<feature type="domain" description="DUF3598" evidence="1">
    <location>
        <begin position="5"/>
        <end position="152"/>
    </location>
</feature>
<proteinExistence type="predicted"/>
<dbReference type="OrthoDB" id="465937at2"/>
<evidence type="ECO:0000313" key="3">
    <source>
        <dbReference type="EMBL" id="AOX02362.1"/>
    </source>
</evidence>
<dbReference type="InterPro" id="IPR022017">
    <property type="entry name" value="BFA1-like_DUF3598"/>
</dbReference>
<sequence>MELKEQNWKNFTANHLRDWHGIWTRYSPEGEIIESFQSLRSFRSNPEQTEIYQTNRSIYADGRIEEKKWQSNKQDKVLPDGIIHPALPSMRSFFFEQGAATWSAKQLEPGSVFQPAELFFKHENIRHSVAIIYESNGSLMRAVSIREDAAGFPSNYWSTEINLLPERNLSGNWQGTSVTMTPDLKVSDPISTQLHWPLAGNNMFFFPDGISLSCPKQVNIGKNFTIVANWLVTDSQLQQLRVNYDNYGAFSGLTLELLHL</sequence>
<dbReference type="Pfam" id="PF12204">
    <property type="entry name" value="DUF3598_N"/>
    <property type="match status" value="1"/>
</dbReference>
<dbReference type="RefSeq" id="WP_070394771.1">
    <property type="nucleotide sequence ID" value="NZ_CP017599.1"/>
</dbReference>
<dbReference type="STRING" id="1458985.BJP34_25575"/>
<dbReference type="InterPro" id="IPR012674">
    <property type="entry name" value="Calycin"/>
</dbReference>
<dbReference type="Proteomes" id="UP000177870">
    <property type="component" value="Chromosome"/>
</dbReference>
<dbReference type="AlphaFoldDB" id="A0A1D8TXJ2"/>
<evidence type="ECO:0000259" key="2">
    <source>
        <dbReference type="Pfam" id="PF21053"/>
    </source>
</evidence>
<accession>A0A1D8TXJ2</accession>
<dbReference type="SUPFAM" id="SSF50814">
    <property type="entry name" value="Lipocalins"/>
    <property type="match status" value="2"/>
</dbReference>